<sequence>MPVLRSSRQAGVGDRSAVTDERRGAPARVGLLDLLALACELAALALLAAAGWSLGETVALSLLLAVALVGVAGWVWGRWMAPTSSHRLAPVPRTFAKVAFYLAVAGIGVVVGLWIWAVLLLAVALLVQVSRPEE</sequence>
<keyword evidence="1" id="KW-0472">Membrane</keyword>
<protein>
    <submittedName>
        <fullName evidence="2">Uncharacterized protein DUF2568</fullName>
    </submittedName>
</protein>
<feature type="transmembrane region" description="Helical" evidence="1">
    <location>
        <begin position="98"/>
        <end position="127"/>
    </location>
</feature>
<dbReference type="AlphaFoldDB" id="A0A2M9BGT6"/>
<keyword evidence="3" id="KW-1185">Reference proteome</keyword>
<organism evidence="2 3">
    <name type="scientific">Mumia flava</name>
    <dbReference type="NCBI Taxonomy" id="1348852"/>
    <lineage>
        <taxon>Bacteria</taxon>
        <taxon>Bacillati</taxon>
        <taxon>Actinomycetota</taxon>
        <taxon>Actinomycetes</taxon>
        <taxon>Propionibacteriales</taxon>
        <taxon>Nocardioidaceae</taxon>
        <taxon>Mumia</taxon>
    </lineage>
</organism>
<keyword evidence="1" id="KW-0812">Transmembrane</keyword>
<dbReference type="Proteomes" id="UP000230842">
    <property type="component" value="Unassembled WGS sequence"/>
</dbReference>
<reference evidence="2 3" key="1">
    <citation type="submission" date="2017-11" db="EMBL/GenBank/DDBJ databases">
        <title>Genomic Encyclopedia of Archaeal and Bacterial Type Strains, Phase II (KMG-II): From Individual Species to Whole Genera.</title>
        <authorList>
            <person name="Goeker M."/>
        </authorList>
    </citation>
    <scope>NUCLEOTIDE SEQUENCE [LARGE SCALE GENOMIC DNA]</scope>
    <source>
        <strain evidence="2 3">DSM 27763</strain>
    </source>
</reference>
<evidence type="ECO:0000313" key="3">
    <source>
        <dbReference type="Proteomes" id="UP000230842"/>
    </source>
</evidence>
<dbReference type="RefSeq" id="WP_100414574.1">
    <property type="nucleotide sequence ID" value="NZ_PGEZ01000001.1"/>
</dbReference>
<dbReference type="Pfam" id="PF10823">
    <property type="entry name" value="DUF2568"/>
    <property type="match status" value="1"/>
</dbReference>
<evidence type="ECO:0000256" key="1">
    <source>
        <dbReference type="SAM" id="Phobius"/>
    </source>
</evidence>
<proteinExistence type="predicted"/>
<dbReference type="EMBL" id="PGEZ01000001">
    <property type="protein sequence ID" value="PJJ57124.1"/>
    <property type="molecule type" value="Genomic_DNA"/>
</dbReference>
<feature type="transmembrane region" description="Helical" evidence="1">
    <location>
        <begin position="31"/>
        <end position="52"/>
    </location>
</feature>
<feature type="transmembrane region" description="Helical" evidence="1">
    <location>
        <begin position="58"/>
        <end position="77"/>
    </location>
</feature>
<comment type="caution">
    <text evidence="2">The sequence shown here is derived from an EMBL/GenBank/DDBJ whole genome shotgun (WGS) entry which is preliminary data.</text>
</comment>
<evidence type="ECO:0000313" key="2">
    <source>
        <dbReference type="EMBL" id="PJJ57124.1"/>
    </source>
</evidence>
<name>A0A2M9BGT6_9ACTN</name>
<dbReference type="InterPro" id="IPR021214">
    <property type="entry name" value="DUF2568"/>
</dbReference>
<accession>A0A2M9BGT6</accession>
<gene>
    <name evidence="2" type="ORF">CLV56_1345</name>
</gene>
<keyword evidence="1" id="KW-1133">Transmembrane helix</keyword>